<proteinExistence type="predicted"/>
<evidence type="ECO:0000259" key="1">
    <source>
        <dbReference type="PROSITE" id="PS50157"/>
    </source>
</evidence>
<reference evidence="2 3" key="1">
    <citation type="journal article" date="2012" name="Environ. Microbiol.">
        <title>The genome of the ammonia-oxidizing Candidatus Nitrososphaera gargensis: insights into metabolic versatility and environmental adaptations.</title>
        <authorList>
            <person name="Spang A."/>
            <person name="Poehlein A."/>
            <person name="Offre P."/>
            <person name="Zumbragel S."/>
            <person name="Haider S."/>
            <person name="Rychlik N."/>
            <person name="Nowka B."/>
            <person name="Schmeisser C."/>
            <person name="Lebedeva E.V."/>
            <person name="Rattei T."/>
            <person name="Bohm C."/>
            <person name="Schmid M."/>
            <person name="Galushko A."/>
            <person name="Hatzenpichler R."/>
            <person name="Weinmaier T."/>
            <person name="Daniel R."/>
            <person name="Schleper C."/>
            <person name="Spieck E."/>
            <person name="Streit W."/>
            <person name="Wagner M."/>
        </authorList>
    </citation>
    <scope>NUCLEOTIDE SEQUENCE [LARGE SCALE GENOMIC DNA]</scope>
    <source>
        <strain evidence="3">Ga9.2</strain>
    </source>
</reference>
<dbReference type="BioCyc" id="CNIT1237085:G1324-775-MONOMER"/>
<dbReference type="HOGENOM" id="CLU_1243058_0_0_2"/>
<dbReference type="AlphaFoldDB" id="K0IMB2"/>
<dbReference type="KEGG" id="nga:Ngar_c07770"/>
<evidence type="ECO:0000313" key="2">
    <source>
        <dbReference type="EMBL" id="AFU57719.1"/>
    </source>
</evidence>
<dbReference type="Proteomes" id="UP000008037">
    <property type="component" value="Chromosome"/>
</dbReference>
<protein>
    <submittedName>
        <fullName evidence="2">Zinc finger domain-containing protein</fullName>
    </submittedName>
</protein>
<feature type="domain" description="C2H2-type" evidence="1">
    <location>
        <begin position="197"/>
        <end position="226"/>
    </location>
</feature>
<dbReference type="InterPro" id="IPR013087">
    <property type="entry name" value="Znf_C2H2_type"/>
</dbReference>
<organism evidence="2 3">
    <name type="scientific">Nitrososphaera gargensis (strain Ga9.2)</name>
    <dbReference type="NCBI Taxonomy" id="1237085"/>
    <lineage>
        <taxon>Archaea</taxon>
        <taxon>Nitrososphaerota</taxon>
        <taxon>Nitrososphaeria</taxon>
        <taxon>Nitrososphaerales</taxon>
        <taxon>Nitrososphaeraceae</taxon>
        <taxon>Nitrososphaera</taxon>
    </lineage>
</organism>
<gene>
    <name evidence="2" type="ordered locus">Ngar_c07770</name>
</gene>
<dbReference type="InParanoid" id="K0IMB2"/>
<evidence type="ECO:0000313" key="3">
    <source>
        <dbReference type="Proteomes" id="UP000008037"/>
    </source>
</evidence>
<sequence length="233" mass="26925">MAKCEASAEVMGTDHKRKENQQPIVMMLTDQQDIIDRLTRIFVNADSEICACIESETPIATTDIESLVKAKLAARKRGVKLRYITEIKEGNLYYCRKQIGMITELRHLDFVKGNFVVSDKEFLSVPLIPEEGPVTEGIYTDVDAIVLQQQLIFETLWKKARPAEERIRELERRYNSQEKFVEEENNKKQQKIIDRIYLCMKCGASFIYRGEALQHVSETGHDETREFPFGNSI</sequence>
<dbReference type="EMBL" id="CP002408">
    <property type="protein sequence ID" value="AFU57719.1"/>
    <property type="molecule type" value="Genomic_DNA"/>
</dbReference>
<name>K0IMB2_NITGG</name>
<accession>K0IMB2</accession>
<dbReference type="PROSITE" id="PS50157">
    <property type="entry name" value="ZINC_FINGER_C2H2_2"/>
    <property type="match status" value="1"/>
</dbReference>
<keyword evidence="3" id="KW-1185">Reference proteome</keyword>
<dbReference type="PROSITE" id="PS00028">
    <property type="entry name" value="ZINC_FINGER_C2H2_1"/>
    <property type="match status" value="1"/>
</dbReference>